<dbReference type="InterPro" id="IPR015883">
    <property type="entry name" value="Glyco_hydro_20_cat"/>
</dbReference>
<dbReference type="InterPro" id="IPR013783">
    <property type="entry name" value="Ig-like_fold"/>
</dbReference>
<dbReference type="SUPFAM" id="SSF81296">
    <property type="entry name" value="E set domains"/>
    <property type="match status" value="1"/>
</dbReference>
<comment type="caution">
    <text evidence="10">The sequence shown here is derived from an EMBL/GenBank/DDBJ whole genome shotgun (WGS) entry which is preliminary data.</text>
</comment>
<dbReference type="Proteomes" id="UP000267187">
    <property type="component" value="Unassembled WGS sequence"/>
</dbReference>
<dbReference type="Gene3D" id="2.60.40.290">
    <property type="match status" value="1"/>
</dbReference>
<dbReference type="SMART" id="SM01081">
    <property type="entry name" value="CHB_HEX"/>
    <property type="match status" value="1"/>
</dbReference>
<dbReference type="GO" id="GO:0030247">
    <property type="term" value="F:polysaccharide binding"/>
    <property type="evidence" value="ECO:0007669"/>
    <property type="project" value="InterPro"/>
</dbReference>
<dbReference type="InterPro" id="IPR017853">
    <property type="entry name" value="GH"/>
</dbReference>
<dbReference type="EMBL" id="REFJ01000001">
    <property type="protein sequence ID" value="RMA82294.1"/>
    <property type="molecule type" value="Genomic_DNA"/>
</dbReference>
<name>A0A3M0ADU1_9GAMM</name>
<dbReference type="Pfam" id="PF02838">
    <property type="entry name" value="Glyco_hydro_20b"/>
    <property type="match status" value="1"/>
</dbReference>
<evidence type="ECO:0000256" key="6">
    <source>
        <dbReference type="ARBA" id="ARBA00030512"/>
    </source>
</evidence>
<proteinExistence type="inferred from homology"/>
<dbReference type="CDD" id="cd02847">
    <property type="entry name" value="E_set_Chitobiase_C"/>
    <property type="match status" value="1"/>
</dbReference>
<dbReference type="PANTHER" id="PTHR22600:SF57">
    <property type="entry name" value="BETA-N-ACETYLHEXOSAMINIDASE"/>
    <property type="match status" value="1"/>
</dbReference>
<feature type="active site" description="Proton donor" evidence="8">
    <location>
        <position position="533"/>
    </location>
</feature>
<dbReference type="OrthoDB" id="9763537at2"/>
<dbReference type="Gene3D" id="2.60.40.10">
    <property type="entry name" value="Immunoglobulins"/>
    <property type="match status" value="1"/>
</dbReference>
<sequence length="881" mass="97440">MFKRLIATTMVLVGSGCQPDVSEQAQAELMANSLQMQYELISNQAPNGDNSVCLELGAEWATCNQFDILLTANDNGVISSNWTIYFHSVRRLLDIKSDQVTVVHHTGDFYEMRPTADFSGIQAGETLRIPIIGEFFEVGKSDFLPGAFVVVGESEPRQIVAMDTEDLNAIVLDIPETELQRTSDEASVNETSALRYEQNIALGDVPAAAAIFPTPVSATFSDENIAVPAGFQFSQVELSAGAFDALTISADRQGIELNGEFPIIAVIRESDFADEAAVSGAYRLSITPDGVGVSGFDERGVYYGLNTLFGLMNDQHLPLGDVLDYPRFDYRGVMIDVARNFHSKEFILRLIDEMSFAKLNKLSLHLTDDEGWRLEIPGLPELTEVGAERCFDLTEQDCLLPQLGSGASTDNFGSGYYSRQDFIDILRYAQARQVDVIPEIDMPAHARAAVVAMEARYNRLLAEGDTMGANEYRLIDPADTSNVTTVQYYNRLSFINPCVASSTRFTEKLLFEVASMYRDAGVRLGHWHFAGDEAKNIKRGAGFQDIASNELVDFKGAIDLSNEDYPFEKSPACQILIDDGVISSAAELPTYWAEKVSEMSVAAGFPVFQAWEDGLKYADGAQDFASEQVYVNFWEMLAPGGSSTAYDWAAKGYDLVISVPDYLYFDFPQAIDQQEAGYYWATRANTLQKVFGFAPENLPQNASNSVNSHGHGFSAESDRSVQDFAGMSVQLWSELVRTDIQAEYMMYPRLYAAGERAWHRASWELDYTPGTTFSLNDGLVDQQAIQKDYTLFLATLGERILPRLHQSGANYRLPLPGGVISEGELKMNTEIPHFGLEYSVDGGVKWERYNASETVVVDVDSVLARTVADGRYSRVVIISSK</sequence>
<evidence type="ECO:0000256" key="2">
    <source>
        <dbReference type="ARBA" id="ARBA00006285"/>
    </source>
</evidence>
<evidence type="ECO:0000256" key="1">
    <source>
        <dbReference type="ARBA" id="ARBA00001231"/>
    </source>
</evidence>
<dbReference type="RefSeq" id="WP_121875635.1">
    <property type="nucleotide sequence ID" value="NZ_REFJ01000001.1"/>
</dbReference>
<protein>
    <recommendedName>
        <fullName evidence="3">beta-N-acetylhexosaminidase</fullName>
        <ecNumber evidence="3">3.2.1.52</ecNumber>
    </recommendedName>
    <alternativeName>
        <fullName evidence="6">Beta-N-acetylhexosaminidase</fullName>
    </alternativeName>
    <alternativeName>
        <fullName evidence="7">N-acetyl-beta-glucosaminidase</fullName>
    </alternativeName>
</protein>
<dbReference type="InterPro" id="IPR008965">
    <property type="entry name" value="CBM2/CBM3_carb-bd_dom_sf"/>
</dbReference>
<dbReference type="SUPFAM" id="SSF49384">
    <property type="entry name" value="Carbohydrate-binding domain"/>
    <property type="match status" value="1"/>
</dbReference>
<dbReference type="GO" id="GO:0004563">
    <property type="term" value="F:beta-N-acetylhexosaminidase activity"/>
    <property type="evidence" value="ECO:0007669"/>
    <property type="project" value="UniProtKB-EC"/>
</dbReference>
<dbReference type="InterPro" id="IPR004866">
    <property type="entry name" value="CHB/HEX_N_dom"/>
</dbReference>
<dbReference type="Pfam" id="PF03174">
    <property type="entry name" value="CHB_HEX_C"/>
    <property type="match status" value="1"/>
</dbReference>
<dbReference type="PRINTS" id="PR00738">
    <property type="entry name" value="GLHYDRLASE20"/>
</dbReference>
<dbReference type="Pfam" id="PF00728">
    <property type="entry name" value="Glyco_hydro_20"/>
    <property type="match status" value="1"/>
</dbReference>
<evidence type="ECO:0000256" key="4">
    <source>
        <dbReference type="ARBA" id="ARBA00022801"/>
    </source>
</evidence>
<dbReference type="GO" id="GO:0030203">
    <property type="term" value="P:glycosaminoglycan metabolic process"/>
    <property type="evidence" value="ECO:0007669"/>
    <property type="project" value="TreeGrafter"/>
</dbReference>
<dbReference type="Pfam" id="PF03173">
    <property type="entry name" value="CHB_HEX"/>
    <property type="match status" value="1"/>
</dbReference>
<reference evidence="10 11" key="1">
    <citation type="submission" date="2018-10" db="EMBL/GenBank/DDBJ databases">
        <title>Genomic Encyclopedia of Type Strains, Phase IV (KMG-IV): sequencing the most valuable type-strain genomes for metagenomic binning, comparative biology and taxonomic classification.</title>
        <authorList>
            <person name="Goeker M."/>
        </authorList>
    </citation>
    <scope>NUCLEOTIDE SEQUENCE [LARGE SCALE GENOMIC DNA]</scope>
    <source>
        <strain evidence="10 11">DSM 25080</strain>
    </source>
</reference>
<dbReference type="InterPro" id="IPR025705">
    <property type="entry name" value="Beta_hexosaminidase_sua/sub"/>
</dbReference>
<dbReference type="PANTHER" id="PTHR22600">
    <property type="entry name" value="BETA-HEXOSAMINIDASE"/>
    <property type="match status" value="1"/>
</dbReference>
<evidence type="ECO:0000256" key="3">
    <source>
        <dbReference type="ARBA" id="ARBA00012663"/>
    </source>
</evidence>
<dbReference type="Gene3D" id="3.30.379.10">
    <property type="entry name" value="Chitobiase/beta-hexosaminidase domain 2-like"/>
    <property type="match status" value="1"/>
</dbReference>
<dbReference type="InterPro" id="IPR029018">
    <property type="entry name" value="Hex-like_dom2"/>
</dbReference>
<accession>A0A3M0ADU1</accession>
<evidence type="ECO:0000259" key="9">
    <source>
        <dbReference type="SMART" id="SM01081"/>
    </source>
</evidence>
<dbReference type="GO" id="GO:0005975">
    <property type="term" value="P:carbohydrate metabolic process"/>
    <property type="evidence" value="ECO:0007669"/>
    <property type="project" value="InterPro"/>
</dbReference>
<evidence type="ECO:0000256" key="8">
    <source>
        <dbReference type="PIRSR" id="PIRSR625705-1"/>
    </source>
</evidence>
<comment type="catalytic activity">
    <reaction evidence="1">
        <text>Hydrolysis of terminal non-reducing N-acetyl-D-hexosamine residues in N-acetyl-beta-D-hexosaminides.</text>
        <dbReference type="EC" id="3.2.1.52"/>
    </reaction>
</comment>
<dbReference type="InterPro" id="IPR012291">
    <property type="entry name" value="CBM2_carb-bd_dom_sf"/>
</dbReference>
<feature type="domain" description="Chitobiase/beta-hexosaminidases N-terminal" evidence="9">
    <location>
        <begin position="32"/>
        <end position="194"/>
    </location>
</feature>
<dbReference type="InterPro" id="IPR015882">
    <property type="entry name" value="HEX_bac_N"/>
</dbReference>
<organism evidence="10 11">
    <name type="scientific">Umboniibacter marinipuniceus</name>
    <dbReference type="NCBI Taxonomy" id="569599"/>
    <lineage>
        <taxon>Bacteria</taxon>
        <taxon>Pseudomonadati</taxon>
        <taxon>Pseudomonadota</taxon>
        <taxon>Gammaproteobacteria</taxon>
        <taxon>Cellvibrionales</taxon>
        <taxon>Cellvibrionaceae</taxon>
        <taxon>Umboniibacter</taxon>
    </lineage>
</organism>
<dbReference type="GO" id="GO:0016020">
    <property type="term" value="C:membrane"/>
    <property type="evidence" value="ECO:0007669"/>
    <property type="project" value="TreeGrafter"/>
</dbReference>
<dbReference type="InterPro" id="IPR004867">
    <property type="entry name" value="CHB_C_dom"/>
</dbReference>
<evidence type="ECO:0000313" key="10">
    <source>
        <dbReference type="EMBL" id="RMA82294.1"/>
    </source>
</evidence>
<evidence type="ECO:0000256" key="5">
    <source>
        <dbReference type="ARBA" id="ARBA00023295"/>
    </source>
</evidence>
<gene>
    <name evidence="10" type="ORF">DFR27_0242</name>
</gene>
<evidence type="ECO:0000256" key="7">
    <source>
        <dbReference type="ARBA" id="ARBA00033000"/>
    </source>
</evidence>
<evidence type="ECO:0000313" key="11">
    <source>
        <dbReference type="Proteomes" id="UP000267187"/>
    </source>
</evidence>
<dbReference type="EC" id="3.2.1.52" evidence="3"/>
<dbReference type="InterPro" id="IPR014756">
    <property type="entry name" value="Ig_E-set"/>
</dbReference>
<dbReference type="SUPFAM" id="SSF51445">
    <property type="entry name" value="(Trans)glycosidases"/>
    <property type="match status" value="1"/>
</dbReference>
<dbReference type="PROSITE" id="PS51257">
    <property type="entry name" value="PROKAR_LIPOPROTEIN"/>
    <property type="match status" value="1"/>
</dbReference>
<comment type="similarity">
    <text evidence="2">Belongs to the glycosyl hydrolase 20 family.</text>
</comment>
<keyword evidence="11" id="KW-1185">Reference proteome</keyword>
<dbReference type="Gene3D" id="3.20.20.80">
    <property type="entry name" value="Glycosidases"/>
    <property type="match status" value="1"/>
</dbReference>
<keyword evidence="4" id="KW-0378">Hydrolase</keyword>
<keyword evidence="5" id="KW-0326">Glycosidase</keyword>
<dbReference type="SUPFAM" id="SSF55545">
    <property type="entry name" value="beta-N-acetylhexosaminidase-like domain"/>
    <property type="match status" value="1"/>
</dbReference>
<dbReference type="AlphaFoldDB" id="A0A3M0ADU1"/>